<evidence type="ECO:0000256" key="8">
    <source>
        <dbReference type="ARBA" id="ARBA00030407"/>
    </source>
</evidence>
<evidence type="ECO:0000256" key="4">
    <source>
        <dbReference type="ARBA" id="ARBA00013858"/>
    </source>
</evidence>
<proteinExistence type="inferred from homology"/>
<dbReference type="OrthoDB" id="9803224at2"/>
<evidence type="ECO:0000256" key="2">
    <source>
        <dbReference type="ARBA" id="ARBA00005426"/>
    </source>
</evidence>
<dbReference type="InterPro" id="IPR012675">
    <property type="entry name" value="Beta-grasp_dom_sf"/>
</dbReference>
<evidence type="ECO:0000256" key="3">
    <source>
        <dbReference type="ARBA" id="ARBA00011950"/>
    </source>
</evidence>
<dbReference type="CDD" id="cd00756">
    <property type="entry name" value="MoaE"/>
    <property type="match status" value="1"/>
</dbReference>
<dbReference type="Pfam" id="PF02597">
    <property type="entry name" value="ThiS"/>
    <property type="match status" value="1"/>
</dbReference>
<dbReference type="RefSeq" id="WP_145197725.1">
    <property type="nucleotide sequence ID" value="NZ_CP036434.1"/>
</dbReference>
<accession>A0A518ESH2</accession>
<comment type="subunit">
    <text evidence="6">Heterotetramer of 2 MoaD subunits and 2 MoaE subunits. Also stable as homodimer. The enzyme changes between these two forms during catalysis.</text>
</comment>
<dbReference type="AlphaFoldDB" id="A0A518ESH2"/>
<evidence type="ECO:0000256" key="5">
    <source>
        <dbReference type="ARBA" id="ARBA00023150"/>
    </source>
</evidence>
<dbReference type="Gene3D" id="3.10.20.30">
    <property type="match status" value="1"/>
</dbReference>
<dbReference type="Gene3D" id="3.90.1170.40">
    <property type="entry name" value="Molybdopterin biosynthesis MoaE subunit"/>
    <property type="match status" value="1"/>
</dbReference>
<dbReference type="SUPFAM" id="SSF54285">
    <property type="entry name" value="MoaD/ThiS"/>
    <property type="match status" value="1"/>
</dbReference>
<dbReference type="InterPro" id="IPR003448">
    <property type="entry name" value="Mopterin_biosynth_MoaE"/>
</dbReference>
<comment type="catalytic activity">
    <reaction evidence="11">
        <text>2 [molybdopterin-synthase sulfur-carrier protein]-C-terminal-Gly-aminoethanethioate + cyclic pyranopterin phosphate + H2O = molybdopterin + 2 [molybdopterin-synthase sulfur-carrier protein]-C-terminal Gly-Gly + 2 H(+)</text>
        <dbReference type="Rhea" id="RHEA:26333"/>
        <dbReference type="Rhea" id="RHEA-COMP:12202"/>
        <dbReference type="Rhea" id="RHEA-COMP:19907"/>
        <dbReference type="ChEBI" id="CHEBI:15377"/>
        <dbReference type="ChEBI" id="CHEBI:15378"/>
        <dbReference type="ChEBI" id="CHEBI:58698"/>
        <dbReference type="ChEBI" id="CHEBI:59648"/>
        <dbReference type="ChEBI" id="CHEBI:90778"/>
        <dbReference type="ChEBI" id="CHEBI:232372"/>
        <dbReference type="EC" id="2.8.1.12"/>
    </reaction>
</comment>
<keyword evidence="5" id="KW-0501">Molybdenum cofactor biosynthesis</keyword>
<keyword evidence="13" id="KW-1185">Reference proteome</keyword>
<reference evidence="12 13" key="1">
    <citation type="submission" date="2019-02" db="EMBL/GenBank/DDBJ databases">
        <title>Deep-cultivation of Planctomycetes and their phenomic and genomic characterization uncovers novel biology.</title>
        <authorList>
            <person name="Wiegand S."/>
            <person name="Jogler M."/>
            <person name="Boedeker C."/>
            <person name="Pinto D."/>
            <person name="Vollmers J."/>
            <person name="Rivas-Marin E."/>
            <person name="Kohn T."/>
            <person name="Peeters S.H."/>
            <person name="Heuer A."/>
            <person name="Rast P."/>
            <person name="Oberbeckmann S."/>
            <person name="Bunk B."/>
            <person name="Jeske O."/>
            <person name="Meyerdierks A."/>
            <person name="Storesund J.E."/>
            <person name="Kallscheuer N."/>
            <person name="Luecker S."/>
            <person name="Lage O.M."/>
            <person name="Pohl T."/>
            <person name="Merkel B.J."/>
            <person name="Hornburger P."/>
            <person name="Mueller R.-W."/>
            <person name="Bruemmer F."/>
            <person name="Labrenz M."/>
            <person name="Spormann A.M."/>
            <person name="Op den Camp H."/>
            <person name="Overmann J."/>
            <person name="Amann R."/>
            <person name="Jetten M.S.M."/>
            <person name="Mascher T."/>
            <person name="Medema M.H."/>
            <person name="Devos D.P."/>
            <person name="Kaster A.-K."/>
            <person name="Ovreas L."/>
            <person name="Rohde M."/>
            <person name="Galperin M.Y."/>
            <person name="Jogler C."/>
        </authorList>
    </citation>
    <scope>NUCLEOTIDE SEQUENCE [LARGE SCALE GENOMIC DNA]</scope>
    <source>
        <strain evidence="12 13">Poly30</strain>
    </source>
</reference>
<dbReference type="InterPro" id="IPR003749">
    <property type="entry name" value="ThiS/MoaD-like"/>
</dbReference>
<evidence type="ECO:0000256" key="7">
    <source>
        <dbReference type="ARBA" id="ARBA00029745"/>
    </source>
</evidence>
<evidence type="ECO:0000256" key="1">
    <source>
        <dbReference type="ARBA" id="ARBA00005046"/>
    </source>
</evidence>
<comment type="similarity">
    <text evidence="2">Belongs to the MoaE family.</text>
</comment>
<evidence type="ECO:0000256" key="6">
    <source>
        <dbReference type="ARBA" id="ARBA00026066"/>
    </source>
</evidence>
<dbReference type="Pfam" id="PF02391">
    <property type="entry name" value="MoaE"/>
    <property type="match status" value="1"/>
</dbReference>
<gene>
    <name evidence="12" type="primary">moaE1</name>
    <name evidence="12" type="ORF">Poly30_25420</name>
</gene>
<dbReference type="PANTHER" id="PTHR23404">
    <property type="entry name" value="MOLYBDOPTERIN SYNTHASE RELATED"/>
    <property type="match status" value="1"/>
</dbReference>
<evidence type="ECO:0000313" key="12">
    <source>
        <dbReference type="EMBL" id="QDV07023.1"/>
    </source>
</evidence>
<dbReference type="SUPFAM" id="SSF54690">
    <property type="entry name" value="Molybdopterin synthase subunit MoaE"/>
    <property type="match status" value="1"/>
</dbReference>
<comment type="pathway">
    <text evidence="1">Cofactor biosynthesis; molybdopterin biosynthesis.</text>
</comment>
<name>A0A518ESH2_9BACT</name>
<dbReference type="Proteomes" id="UP000320390">
    <property type="component" value="Chromosome"/>
</dbReference>
<evidence type="ECO:0000313" key="13">
    <source>
        <dbReference type="Proteomes" id="UP000320390"/>
    </source>
</evidence>
<dbReference type="GO" id="GO:0006777">
    <property type="term" value="P:Mo-molybdopterin cofactor biosynthetic process"/>
    <property type="evidence" value="ECO:0007669"/>
    <property type="project" value="UniProtKB-KW"/>
</dbReference>
<dbReference type="GO" id="GO:0030366">
    <property type="term" value="F:molybdopterin synthase activity"/>
    <property type="evidence" value="ECO:0007669"/>
    <property type="project" value="UniProtKB-EC"/>
</dbReference>
<dbReference type="EMBL" id="CP036434">
    <property type="protein sequence ID" value="QDV07023.1"/>
    <property type="molecule type" value="Genomic_DNA"/>
</dbReference>
<dbReference type="EC" id="2.8.1.12" evidence="3"/>
<protein>
    <recommendedName>
        <fullName evidence="4">Molybdopterin synthase catalytic subunit</fullName>
        <ecNumber evidence="3">2.8.1.12</ecNumber>
    </recommendedName>
    <alternativeName>
        <fullName evidence="9">MPT synthase subunit 2</fullName>
    </alternativeName>
    <alternativeName>
        <fullName evidence="7">Molybdenum cofactor biosynthesis protein E</fullName>
    </alternativeName>
    <alternativeName>
        <fullName evidence="8">Molybdopterin-converting factor large subunit</fullName>
    </alternativeName>
    <alternativeName>
        <fullName evidence="10">Molybdopterin-converting factor subunit 2</fullName>
    </alternativeName>
</protein>
<dbReference type="InterPro" id="IPR036563">
    <property type="entry name" value="MoaE_sf"/>
</dbReference>
<evidence type="ECO:0000256" key="9">
    <source>
        <dbReference type="ARBA" id="ARBA00030781"/>
    </source>
</evidence>
<keyword evidence="12" id="KW-0808">Transferase</keyword>
<organism evidence="12 13">
    <name type="scientific">Saltatorellus ferox</name>
    <dbReference type="NCBI Taxonomy" id="2528018"/>
    <lineage>
        <taxon>Bacteria</taxon>
        <taxon>Pseudomonadati</taxon>
        <taxon>Planctomycetota</taxon>
        <taxon>Planctomycetia</taxon>
        <taxon>Planctomycetia incertae sedis</taxon>
        <taxon>Saltatorellus</taxon>
    </lineage>
</organism>
<evidence type="ECO:0000256" key="11">
    <source>
        <dbReference type="ARBA" id="ARBA00049878"/>
    </source>
</evidence>
<dbReference type="CDD" id="cd00754">
    <property type="entry name" value="Ubl_MoaD"/>
    <property type="match status" value="1"/>
</dbReference>
<sequence length="242" mass="25692">MRVQIRLFAALRERAGRGTLELTDVPVGSTIADLKRLAAEAEPRLGDLGPVAGVIGTTYASPETVVMEGAEVAFLPPVSGGAPSSGGTSEQGDSLESGIFELRADALDVAAIQARVSHPSCGAIVLFTGVTRETNRGQDVVELDYEAFTEMTGPEMGRIFADCLEAFGPEGNQGADRLRMLVVHRVGVVGVGEPSVAIAVASPHRDAAFRAARFLIDTLKERLPVWKKEVYGDGHHWIGDRS</sequence>
<dbReference type="InterPro" id="IPR016155">
    <property type="entry name" value="Mopterin_synth/thiamin_S_b"/>
</dbReference>
<evidence type="ECO:0000256" key="10">
    <source>
        <dbReference type="ARBA" id="ARBA00032474"/>
    </source>
</evidence>